<feature type="chain" id="PRO_5046169148" evidence="2">
    <location>
        <begin position="20"/>
        <end position="218"/>
    </location>
</feature>
<dbReference type="Pfam" id="PF04536">
    <property type="entry name" value="TPM_phosphatase"/>
    <property type="match status" value="1"/>
</dbReference>
<reference evidence="4 5" key="1">
    <citation type="submission" date="2018-05" db="EMBL/GenBank/DDBJ databases">
        <title>Animal gut microbial communities from fecal samples from Wisconsin, USA.</title>
        <authorList>
            <person name="Neumann A."/>
        </authorList>
    </citation>
    <scope>NUCLEOTIDE SEQUENCE [LARGE SCALE GENOMIC DNA]</scope>
    <source>
        <strain evidence="4 5">UWS4</strain>
    </source>
</reference>
<keyword evidence="2" id="KW-0732">Signal</keyword>
<evidence type="ECO:0000313" key="4">
    <source>
        <dbReference type="EMBL" id="PWL01928.1"/>
    </source>
</evidence>
<dbReference type="Proteomes" id="UP000245523">
    <property type="component" value="Unassembled WGS sequence"/>
</dbReference>
<feature type="domain" description="TPM" evidence="3">
    <location>
        <begin position="25"/>
        <end position="144"/>
    </location>
</feature>
<accession>A0ABX5LMG0</accession>
<feature type="signal peptide" evidence="2">
    <location>
        <begin position="1"/>
        <end position="19"/>
    </location>
</feature>
<dbReference type="InterPro" id="IPR007621">
    <property type="entry name" value="TPM_dom"/>
</dbReference>
<protein>
    <submittedName>
        <fullName evidence="4">Membrane protein YgcG</fullName>
    </submittedName>
</protein>
<dbReference type="EMBL" id="QGHD01000009">
    <property type="protein sequence ID" value="PWL01928.1"/>
    <property type="molecule type" value="Genomic_DNA"/>
</dbReference>
<feature type="transmembrane region" description="Helical" evidence="1">
    <location>
        <begin position="169"/>
        <end position="188"/>
    </location>
</feature>
<name>A0ABX5LMG0_9BACT</name>
<proteinExistence type="predicted"/>
<dbReference type="RefSeq" id="WP_106198607.1">
    <property type="nucleotide sequence ID" value="NZ_JAXEIU010000063.1"/>
</dbReference>
<keyword evidence="1" id="KW-0472">Membrane</keyword>
<keyword evidence="1" id="KW-0812">Transmembrane</keyword>
<evidence type="ECO:0000256" key="2">
    <source>
        <dbReference type="SAM" id="SignalP"/>
    </source>
</evidence>
<keyword evidence="5" id="KW-1185">Reference proteome</keyword>
<evidence type="ECO:0000313" key="5">
    <source>
        <dbReference type="Proteomes" id="UP000245523"/>
    </source>
</evidence>
<dbReference type="Gene3D" id="3.10.310.50">
    <property type="match status" value="1"/>
</dbReference>
<keyword evidence="1" id="KW-1133">Transmembrane helix</keyword>
<gene>
    <name evidence="4" type="ORF">B0H50_10917</name>
</gene>
<comment type="caution">
    <text evidence="4">The sequence shown here is derived from an EMBL/GenBank/DDBJ whole genome shotgun (WGS) entry which is preliminary data.</text>
</comment>
<sequence length="218" mass="24571">MMRIIYLLLAFAVSLFAFAPSASPVDDRAGFFSEKERATFEEFTRELYSRTGFSLYLFTADKEIAQVKSLADSLCESGATEDSLRAVIVIDGSTHSRAFAISPAAKKFLSDETAERLSQKFLLPEFRKDRYGYGILVFSAEIAKYIARLNDVRLTTPLPRPSKDGIPPIAWFLIFAVVASVVIAYAYFVRQSKRAKRRERSRDFGGFPHSRFDSGFGR</sequence>
<evidence type="ECO:0000256" key="1">
    <source>
        <dbReference type="SAM" id="Phobius"/>
    </source>
</evidence>
<evidence type="ECO:0000259" key="3">
    <source>
        <dbReference type="Pfam" id="PF04536"/>
    </source>
</evidence>
<organism evidence="4 5">
    <name type="scientific">Hallerella porci</name>
    <dbReference type="NCBI Taxonomy" id="1945871"/>
    <lineage>
        <taxon>Bacteria</taxon>
        <taxon>Pseudomonadati</taxon>
        <taxon>Fibrobacterota</taxon>
        <taxon>Fibrobacteria</taxon>
        <taxon>Fibrobacterales</taxon>
        <taxon>Fibrobacteraceae</taxon>
        <taxon>Hallerella</taxon>
    </lineage>
</organism>